<dbReference type="InterPro" id="IPR017938">
    <property type="entry name" value="Riboflavin_synthase-like_b-brl"/>
</dbReference>
<comment type="cofactor">
    <cofactor evidence="3">
        <name>[2Fe-2S] cluster</name>
        <dbReference type="ChEBI" id="CHEBI:190135"/>
    </cofactor>
</comment>
<dbReference type="InterPro" id="IPR012675">
    <property type="entry name" value="Beta-grasp_dom_sf"/>
</dbReference>
<dbReference type="PROSITE" id="PS51085">
    <property type="entry name" value="2FE2S_FER_2"/>
    <property type="match status" value="1"/>
</dbReference>
<keyword evidence="2" id="KW-0408">Iron</keyword>
<dbReference type="Gene3D" id="2.40.30.10">
    <property type="entry name" value="Translation factors"/>
    <property type="match status" value="1"/>
</dbReference>
<dbReference type="OrthoDB" id="9806195at2"/>
<sequence length="360" mass="39188">MTSATAAAGPFQVTVQPSGRSFGATGGETLLAAAIRQGIGLPYGCKDGACGSCKCRKLEGQVVHGPHQSKALSAQEEAAGFILTCSATALTDVVLESRQVTDESAFPIKKMPARVLSLEKKSHDVMIVRLQLPANEPMRYHAGQYIEFILRDGDRRSYSMANAPHTLVRTDAGAPSGPAVELHIRHMAGGKFTSHVFTAMKEKEILRVEGPYGSFFLREDSPKPLVLLASGTGFAPIKAVIEHMRFKGIRRPATLYWGGRRPADLYLDEWVRERCAEMPHLTYVPVVSNALPEDDWTGRTGFVHKAVLEDFPDLSGHQVYACGAPVVVDSARSEYTGLARLPAEEFYADSFTTEADKHKG</sequence>
<dbReference type="GO" id="GO:0016491">
    <property type="term" value="F:oxidoreductase activity"/>
    <property type="evidence" value="ECO:0007669"/>
    <property type="project" value="InterPro"/>
</dbReference>
<dbReference type="Pfam" id="PF00111">
    <property type="entry name" value="Fer2"/>
    <property type="match status" value="1"/>
</dbReference>
<dbReference type="InterPro" id="IPR017927">
    <property type="entry name" value="FAD-bd_FR_type"/>
</dbReference>
<dbReference type="SUPFAM" id="SSF54292">
    <property type="entry name" value="2Fe-2S ferredoxin-like"/>
    <property type="match status" value="1"/>
</dbReference>
<dbReference type="PANTHER" id="PTHR47354:SF5">
    <property type="entry name" value="PROTEIN RFBI"/>
    <property type="match status" value="1"/>
</dbReference>
<dbReference type="CDD" id="cd00207">
    <property type="entry name" value="fer2"/>
    <property type="match status" value="1"/>
</dbReference>
<dbReference type="RefSeq" id="WP_013902497.1">
    <property type="nucleotide sequence ID" value="NC_015677.1"/>
</dbReference>
<keyword evidence="2" id="KW-0001">2Fe-2S</keyword>
<dbReference type="Pfam" id="PF00175">
    <property type="entry name" value="NAD_binding_1"/>
    <property type="match status" value="1"/>
</dbReference>
<dbReference type="InterPro" id="IPR050415">
    <property type="entry name" value="MRET"/>
</dbReference>
<dbReference type="AlphaFoldDB" id="F5XXD1"/>
<dbReference type="Proteomes" id="UP000008385">
    <property type="component" value="Chromosome"/>
</dbReference>
<dbReference type="Gene3D" id="3.10.20.30">
    <property type="match status" value="1"/>
</dbReference>
<keyword evidence="2" id="KW-0411">Iron-sulfur</keyword>
<reference evidence="6 7" key="2">
    <citation type="journal article" date="2011" name="PLoS ONE">
        <title>The Cyst-Dividing Bacterium Ramlibacter tataouinensis TTB310 Genome Reveals a Well-Stocked Toolbox for Adaptation to a Desert Environment.</title>
        <authorList>
            <person name="De Luca G."/>
            <person name="Barakat M."/>
            <person name="Ortet P."/>
            <person name="Fochesato S."/>
            <person name="Jourlin-Castelli C."/>
            <person name="Ansaldi M."/>
            <person name="Py B."/>
            <person name="Fichant G."/>
            <person name="Coutinho P.M."/>
            <person name="Voulhoux R."/>
            <person name="Bastien O."/>
            <person name="Marechal E."/>
            <person name="Henrissat B."/>
            <person name="Quentin Y."/>
            <person name="Noirot P."/>
            <person name="Filloux A."/>
            <person name="Mejean V."/>
            <person name="Dubow M.S."/>
            <person name="Barras F."/>
            <person name="Barbe V."/>
            <person name="Weissenbach J."/>
            <person name="Mihalcescu I."/>
            <person name="Vermeglio A."/>
            <person name="Achouak W."/>
            <person name="Heulin T."/>
        </authorList>
    </citation>
    <scope>NUCLEOTIDE SEQUENCE [LARGE SCALE GENOMIC DNA]</scope>
    <source>
        <strain evidence="7">ATCC BAA-407 / DSM 14655 / LMG 21543 / TTB310</strain>
    </source>
</reference>
<evidence type="ECO:0000259" key="4">
    <source>
        <dbReference type="PROSITE" id="PS51085"/>
    </source>
</evidence>
<dbReference type="InterPro" id="IPR036010">
    <property type="entry name" value="2Fe-2S_ferredoxin-like_sf"/>
</dbReference>
<name>F5XXD1_RAMTT</name>
<dbReference type="SUPFAM" id="SSF63380">
    <property type="entry name" value="Riboflavin synthase domain-like"/>
    <property type="match status" value="1"/>
</dbReference>
<feature type="domain" description="2Fe-2S ferredoxin-type" evidence="4">
    <location>
        <begin position="11"/>
        <end position="101"/>
    </location>
</feature>
<gene>
    <name evidence="6" type="ordered locus">Rta_31550</name>
</gene>
<dbReference type="Pfam" id="PF00970">
    <property type="entry name" value="FAD_binding_6"/>
    <property type="match status" value="1"/>
</dbReference>
<dbReference type="InterPro" id="IPR001709">
    <property type="entry name" value="Flavoprot_Pyr_Nucl_cyt_Rdtase"/>
</dbReference>
<evidence type="ECO:0000256" key="1">
    <source>
        <dbReference type="ARBA" id="ARBA00001974"/>
    </source>
</evidence>
<reference evidence="7" key="1">
    <citation type="submission" date="2006-01" db="EMBL/GenBank/DDBJ databases">
        <title>Genome of the cyst-dividing bacterium Ramlibacter tataouinensis.</title>
        <authorList>
            <person name="Barakat M."/>
            <person name="Ortet P."/>
            <person name="De Luca G."/>
            <person name="Jourlin-Castelli C."/>
            <person name="Ansaldi M."/>
            <person name="Py B."/>
            <person name="Fichant G."/>
            <person name="Coutinho P."/>
            <person name="Voulhoux R."/>
            <person name="Bastien O."/>
            <person name="Roy S."/>
            <person name="Marechal E."/>
            <person name="Henrissat B."/>
            <person name="Quentin Y."/>
            <person name="Noirot P."/>
            <person name="Filloux A."/>
            <person name="Mejean V."/>
            <person name="DuBow M."/>
            <person name="Barras F."/>
            <person name="Heulin T."/>
        </authorList>
    </citation>
    <scope>NUCLEOTIDE SEQUENCE [LARGE SCALE GENOMIC DNA]</scope>
    <source>
        <strain evidence="7">ATCC BAA-407 / DSM 14655 / LMG 21543 / TTB310</strain>
    </source>
</reference>
<evidence type="ECO:0000313" key="6">
    <source>
        <dbReference type="EMBL" id="AEG94266.1"/>
    </source>
</evidence>
<dbReference type="HOGENOM" id="CLU_003827_7_0_4"/>
<evidence type="ECO:0000256" key="3">
    <source>
        <dbReference type="ARBA" id="ARBA00034078"/>
    </source>
</evidence>
<dbReference type="PATRIC" id="fig|365046.3.peg.3222"/>
<dbReference type="CDD" id="cd06189">
    <property type="entry name" value="flavin_oxioreductase"/>
    <property type="match status" value="1"/>
</dbReference>
<dbReference type="eggNOG" id="COG0543">
    <property type="taxonomic scope" value="Bacteria"/>
</dbReference>
<keyword evidence="2" id="KW-0479">Metal-binding</keyword>
<dbReference type="PROSITE" id="PS00197">
    <property type="entry name" value="2FE2S_FER_1"/>
    <property type="match status" value="1"/>
</dbReference>
<dbReference type="PROSITE" id="PS51384">
    <property type="entry name" value="FAD_FR"/>
    <property type="match status" value="1"/>
</dbReference>
<proteinExistence type="predicted"/>
<dbReference type="EMBL" id="CP000245">
    <property type="protein sequence ID" value="AEG94266.1"/>
    <property type="molecule type" value="Genomic_DNA"/>
</dbReference>
<evidence type="ECO:0000256" key="2">
    <source>
        <dbReference type="ARBA" id="ARBA00022714"/>
    </source>
</evidence>
<dbReference type="InterPro" id="IPR039261">
    <property type="entry name" value="FNR_nucleotide-bd"/>
</dbReference>
<dbReference type="SUPFAM" id="SSF52343">
    <property type="entry name" value="Ferredoxin reductase-like, C-terminal NADP-linked domain"/>
    <property type="match status" value="1"/>
</dbReference>
<accession>F5XXD1</accession>
<dbReference type="PANTHER" id="PTHR47354">
    <property type="entry name" value="NADH OXIDOREDUCTASE HCR"/>
    <property type="match status" value="1"/>
</dbReference>
<feature type="domain" description="FAD-binding FR-type" evidence="5">
    <location>
        <begin position="108"/>
        <end position="218"/>
    </location>
</feature>
<dbReference type="KEGG" id="rta:Rta_31550"/>
<dbReference type="InterPro" id="IPR006058">
    <property type="entry name" value="2Fe2S_fd_BS"/>
</dbReference>
<dbReference type="InterPro" id="IPR001041">
    <property type="entry name" value="2Fe-2S_ferredoxin-type"/>
</dbReference>
<protein>
    <submittedName>
        <fullName evidence="6">Ferredoxin--NAD(+) reductase-like protein</fullName>
    </submittedName>
</protein>
<comment type="cofactor">
    <cofactor evidence="1">
        <name>FAD</name>
        <dbReference type="ChEBI" id="CHEBI:57692"/>
    </cofactor>
</comment>
<dbReference type="InterPro" id="IPR001433">
    <property type="entry name" value="OxRdtase_FAD/NAD-bd"/>
</dbReference>
<evidence type="ECO:0000313" key="7">
    <source>
        <dbReference type="Proteomes" id="UP000008385"/>
    </source>
</evidence>
<dbReference type="eggNOG" id="COG1018">
    <property type="taxonomic scope" value="Bacteria"/>
</dbReference>
<dbReference type="PRINTS" id="PR00371">
    <property type="entry name" value="FPNCR"/>
</dbReference>
<dbReference type="STRING" id="365046.Rta_31550"/>
<keyword evidence="7" id="KW-1185">Reference proteome</keyword>
<organism evidence="6 7">
    <name type="scientific">Ramlibacter tataouinensis (strain ATCC BAA-407 / DSM 14655 / LMG 21543 / TTB310)</name>
    <dbReference type="NCBI Taxonomy" id="365046"/>
    <lineage>
        <taxon>Bacteria</taxon>
        <taxon>Pseudomonadati</taxon>
        <taxon>Pseudomonadota</taxon>
        <taxon>Betaproteobacteria</taxon>
        <taxon>Burkholderiales</taxon>
        <taxon>Comamonadaceae</taxon>
        <taxon>Ramlibacter</taxon>
    </lineage>
</organism>
<evidence type="ECO:0000259" key="5">
    <source>
        <dbReference type="PROSITE" id="PS51384"/>
    </source>
</evidence>
<dbReference type="GO" id="GO:0051537">
    <property type="term" value="F:2 iron, 2 sulfur cluster binding"/>
    <property type="evidence" value="ECO:0007669"/>
    <property type="project" value="UniProtKB-KW"/>
</dbReference>
<dbReference type="InterPro" id="IPR008333">
    <property type="entry name" value="Cbr1-like_FAD-bd_dom"/>
</dbReference>
<dbReference type="Gene3D" id="3.40.50.80">
    <property type="entry name" value="Nucleotide-binding domain of ferredoxin-NADP reductase (FNR) module"/>
    <property type="match status" value="1"/>
</dbReference>